<dbReference type="InterPro" id="IPR017208">
    <property type="entry name" value="UCP037442_abhydr"/>
</dbReference>
<reference evidence="2 3" key="1">
    <citation type="submission" date="2019-07" db="EMBL/GenBank/DDBJ databases">
        <title>Deep subsurface shale carbon reservoir microbial communities from Ohio and West Virginia, USA.</title>
        <authorList>
            <person name="Wrighton K."/>
        </authorList>
    </citation>
    <scope>NUCLEOTIDE SEQUENCE [LARGE SCALE GENOMIC DNA]</scope>
    <source>
        <strain evidence="2 3">NP_8Ht</strain>
    </source>
</reference>
<dbReference type="AlphaFoldDB" id="A0A5S5BDN9"/>
<organism evidence="2 3">
    <name type="scientific">Stutzerimonas stutzeri</name>
    <name type="common">Pseudomonas stutzeri</name>
    <dbReference type="NCBI Taxonomy" id="316"/>
    <lineage>
        <taxon>Bacteria</taxon>
        <taxon>Pseudomonadati</taxon>
        <taxon>Pseudomonadota</taxon>
        <taxon>Gammaproteobacteria</taxon>
        <taxon>Pseudomonadales</taxon>
        <taxon>Pseudomonadaceae</taxon>
        <taxon>Stutzerimonas</taxon>
    </lineage>
</organism>
<sequence>MRFRRLWLLKTVISCRVASLEVARCSAADWVIFGPKQMCESSTHQLPGIEDRMPESISLTCRDGYSLSGQLWLPIGDSCGSVVISSATGVLARYYARYADFLREQGYTVLTYDYRGIGGSRPASLRGVHIRWRDWGDLDFDAAVRWMRQRDPDGPLVAVGHSIGGFLPGFAAAATEVDRFLSVGAQYAYWRDYAAPQRLRMFAKWHLCMPAMAALFGYFPGRSLGWLEDLPAGVAKEWAYRRARLEQSYPEHERADVLQRFAAINAPILAVSVSDDEYGTPAAIARGLAYYRNAQVQQVQLSPPALGMERVGHFDLFRERHRDGFWKASLGWIEEGRNSWSDEAQPAVCAAC</sequence>
<protein>
    <submittedName>
        <fullName evidence="2">Putative alpha/beta hydrolase</fullName>
    </submittedName>
</protein>
<comment type="caution">
    <text evidence="2">The sequence shown here is derived from an EMBL/GenBank/DDBJ whole genome shotgun (WGS) entry which is preliminary data.</text>
</comment>
<dbReference type="PIRSF" id="PIRSF037442">
    <property type="entry name" value="UCP037442_abhydr"/>
    <property type="match status" value="1"/>
</dbReference>
<keyword evidence="2" id="KW-0378">Hydrolase</keyword>
<dbReference type="SUPFAM" id="SSF53474">
    <property type="entry name" value="alpha/beta-Hydrolases"/>
    <property type="match status" value="1"/>
</dbReference>
<name>A0A5S5BDN9_STUST</name>
<dbReference type="InterPro" id="IPR029058">
    <property type="entry name" value="AB_hydrolase_fold"/>
</dbReference>
<feature type="domain" description="Serine aminopeptidase S33" evidence="1">
    <location>
        <begin position="79"/>
        <end position="195"/>
    </location>
</feature>
<dbReference type="EMBL" id="VNHQ01000012">
    <property type="protein sequence ID" value="TYP65094.1"/>
    <property type="molecule type" value="Genomic_DNA"/>
</dbReference>
<proteinExistence type="predicted"/>
<evidence type="ECO:0000313" key="2">
    <source>
        <dbReference type="EMBL" id="TYP65094.1"/>
    </source>
</evidence>
<dbReference type="GO" id="GO:0016787">
    <property type="term" value="F:hydrolase activity"/>
    <property type="evidence" value="ECO:0007669"/>
    <property type="project" value="UniProtKB-KW"/>
</dbReference>
<dbReference type="Pfam" id="PF12146">
    <property type="entry name" value="Hydrolase_4"/>
    <property type="match status" value="1"/>
</dbReference>
<dbReference type="InterPro" id="IPR022742">
    <property type="entry name" value="Hydrolase_4"/>
</dbReference>
<accession>A0A5S5BDN9</accession>
<gene>
    <name evidence="2" type="ORF">A9A72_122217</name>
</gene>
<evidence type="ECO:0000313" key="3">
    <source>
        <dbReference type="Proteomes" id="UP000324282"/>
    </source>
</evidence>
<evidence type="ECO:0000259" key="1">
    <source>
        <dbReference type="Pfam" id="PF12146"/>
    </source>
</evidence>
<dbReference type="Gene3D" id="3.40.50.1820">
    <property type="entry name" value="alpha/beta hydrolase"/>
    <property type="match status" value="1"/>
</dbReference>
<dbReference type="Proteomes" id="UP000324282">
    <property type="component" value="Unassembled WGS sequence"/>
</dbReference>